<name>A0A843WRY8_COLES</name>
<evidence type="ECO:0000313" key="1">
    <source>
        <dbReference type="EMBL" id="MQM14193.1"/>
    </source>
</evidence>
<organism evidence="1 2">
    <name type="scientific">Colocasia esculenta</name>
    <name type="common">Wild taro</name>
    <name type="synonym">Arum esculentum</name>
    <dbReference type="NCBI Taxonomy" id="4460"/>
    <lineage>
        <taxon>Eukaryota</taxon>
        <taxon>Viridiplantae</taxon>
        <taxon>Streptophyta</taxon>
        <taxon>Embryophyta</taxon>
        <taxon>Tracheophyta</taxon>
        <taxon>Spermatophyta</taxon>
        <taxon>Magnoliopsida</taxon>
        <taxon>Liliopsida</taxon>
        <taxon>Araceae</taxon>
        <taxon>Aroideae</taxon>
        <taxon>Colocasieae</taxon>
        <taxon>Colocasia</taxon>
    </lineage>
</organism>
<gene>
    <name evidence="1" type="ORF">Taro_047123</name>
</gene>
<dbReference type="AlphaFoldDB" id="A0A843WRY8"/>
<reference evidence="1" key="1">
    <citation type="submission" date="2017-07" db="EMBL/GenBank/DDBJ databases">
        <title>Taro Niue Genome Assembly and Annotation.</title>
        <authorList>
            <person name="Atibalentja N."/>
            <person name="Keating K."/>
            <person name="Fields C.J."/>
        </authorList>
    </citation>
    <scope>NUCLEOTIDE SEQUENCE</scope>
    <source>
        <strain evidence="1">Niue_2</strain>
        <tissue evidence="1">Leaf</tissue>
    </source>
</reference>
<keyword evidence="2" id="KW-1185">Reference proteome</keyword>
<protein>
    <submittedName>
        <fullName evidence="1">Uncharacterized protein</fullName>
    </submittedName>
</protein>
<accession>A0A843WRY8</accession>
<proteinExistence type="predicted"/>
<sequence length="149" mass="16727">MVVGRVDAHSLVAVDYSCSFLHFPQFRLVDPLGRLQAGEVLWAVEANRNGLLTTSERRRMDRWQGVSEKGGGRTTVSRVNEHSLIAIDYSCRFFVLPPVQVSGSTRETSSWRKALGGISKWDQPSHLISGTIELHGWHACRVRINPMRA</sequence>
<dbReference type="EMBL" id="NMUH01005999">
    <property type="protein sequence ID" value="MQM14193.1"/>
    <property type="molecule type" value="Genomic_DNA"/>
</dbReference>
<dbReference type="Proteomes" id="UP000652761">
    <property type="component" value="Unassembled WGS sequence"/>
</dbReference>
<comment type="caution">
    <text evidence="1">The sequence shown here is derived from an EMBL/GenBank/DDBJ whole genome shotgun (WGS) entry which is preliminary data.</text>
</comment>
<evidence type="ECO:0000313" key="2">
    <source>
        <dbReference type="Proteomes" id="UP000652761"/>
    </source>
</evidence>